<name>A0A7J7NTU3_9MAGN</name>
<dbReference type="OrthoDB" id="785835at2759"/>
<gene>
    <name evidence="2" type="ORF">GIB67_014324</name>
</gene>
<accession>A0A7J7NTU3</accession>
<dbReference type="PANTHER" id="PTHR31973:SF187">
    <property type="entry name" value="MUTATOR TRANSPOSASE MUDRA PROTEIN"/>
    <property type="match status" value="1"/>
</dbReference>
<keyword evidence="3" id="KW-1185">Reference proteome</keyword>
<comment type="caution">
    <text evidence="2">The sequence shown here is derived from an EMBL/GenBank/DDBJ whole genome shotgun (WGS) entry which is preliminary data.</text>
</comment>
<reference evidence="2 3" key="1">
    <citation type="journal article" date="2020" name="IScience">
        <title>Genome Sequencing of the Endangered Kingdonia uniflora (Circaeasteraceae, Ranunculales) Reveals Potential Mechanisms of Evolutionary Specialization.</title>
        <authorList>
            <person name="Sun Y."/>
            <person name="Deng T."/>
            <person name="Zhang A."/>
            <person name="Moore M.J."/>
            <person name="Landis J.B."/>
            <person name="Lin N."/>
            <person name="Zhang H."/>
            <person name="Zhang X."/>
            <person name="Huang J."/>
            <person name="Zhang X."/>
            <person name="Sun H."/>
            <person name="Wang H."/>
        </authorList>
    </citation>
    <scope>NUCLEOTIDE SEQUENCE [LARGE SCALE GENOMIC DNA]</scope>
    <source>
        <strain evidence="2">TB1705</strain>
        <tissue evidence="2">Leaf</tissue>
    </source>
</reference>
<evidence type="ECO:0000313" key="2">
    <source>
        <dbReference type="EMBL" id="KAF6170394.1"/>
    </source>
</evidence>
<evidence type="ECO:0000256" key="1">
    <source>
        <dbReference type="SAM" id="MobiDB-lite"/>
    </source>
</evidence>
<dbReference type="PANTHER" id="PTHR31973">
    <property type="entry name" value="POLYPROTEIN, PUTATIVE-RELATED"/>
    <property type="match status" value="1"/>
</dbReference>
<dbReference type="Proteomes" id="UP000541444">
    <property type="component" value="Unassembled WGS sequence"/>
</dbReference>
<organism evidence="2 3">
    <name type="scientific">Kingdonia uniflora</name>
    <dbReference type="NCBI Taxonomy" id="39325"/>
    <lineage>
        <taxon>Eukaryota</taxon>
        <taxon>Viridiplantae</taxon>
        <taxon>Streptophyta</taxon>
        <taxon>Embryophyta</taxon>
        <taxon>Tracheophyta</taxon>
        <taxon>Spermatophyta</taxon>
        <taxon>Magnoliopsida</taxon>
        <taxon>Ranunculales</taxon>
        <taxon>Circaeasteraceae</taxon>
        <taxon>Kingdonia</taxon>
    </lineage>
</organism>
<evidence type="ECO:0000313" key="3">
    <source>
        <dbReference type="Proteomes" id="UP000541444"/>
    </source>
</evidence>
<sequence>MVKKKENSKKNAKGKMKLIDRDDPITISDNGEDEYPPPEKVESVLRHIPFPSDKDIDIEEINDYEIETSVNIVAESKSECDDIDEDQERWVRYAQGGINCLGAEDGYYSTYSSDDGDYVPTAEDLERGNKFESVDVELDDIYNKEEDAKVKTPLTVGFKKLEVGIQWATVYEAREHIRRFGILNHFTYICIKNDSTKLRLKYSQEKYEWLIFISRNNDEHTMVLRHGLPYLHSLCVEILKSNPGSIARTWRQDDTLQWTDTLVAFKASLNGFVKGCRPILRLNYYFLKGKYGGVCLSVLSLDANNGLFPIGVYIYRNECKDSWFDFLTKIEPYLSSKPRKMYLYL</sequence>
<evidence type="ECO:0008006" key="4">
    <source>
        <dbReference type="Google" id="ProtNLM"/>
    </source>
</evidence>
<feature type="region of interest" description="Disordered" evidence="1">
    <location>
        <begin position="1"/>
        <end position="39"/>
    </location>
</feature>
<proteinExistence type="predicted"/>
<dbReference type="EMBL" id="JACGCM010000589">
    <property type="protein sequence ID" value="KAF6170394.1"/>
    <property type="molecule type" value="Genomic_DNA"/>
</dbReference>
<protein>
    <recommendedName>
        <fullName evidence="4">Transposase</fullName>
    </recommendedName>
</protein>
<dbReference type="AlphaFoldDB" id="A0A7J7NTU3"/>